<feature type="compositionally biased region" description="Low complexity" evidence="2">
    <location>
        <begin position="1"/>
        <end position="16"/>
    </location>
</feature>
<dbReference type="Gene3D" id="3.40.50.2060">
    <property type="match status" value="1"/>
</dbReference>
<proteinExistence type="inferred from homology"/>
<name>K3X8G1_GLOUD</name>
<feature type="region of interest" description="Disordered" evidence="2">
    <location>
        <begin position="1"/>
        <end position="20"/>
    </location>
</feature>
<dbReference type="PANTHER" id="PTHR11679">
    <property type="entry name" value="VESICLE PROTEIN SORTING-ASSOCIATED"/>
    <property type="match status" value="1"/>
</dbReference>
<dbReference type="Gene3D" id="3.40.50.1910">
    <property type="match status" value="2"/>
</dbReference>
<dbReference type="InterPro" id="IPR043155">
    <property type="entry name" value="VPS33_dom3b"/>
</dbReference>
<dbReference type="InterPro" id="IPR036045">
    <property type="entry name" value="Sec1-like_sf"/>
</dbReference>
<keyword evidence="4" id="KW-1185">Reference proteome</keyword>
<reference evidence="4" key="1">
    <citation type="journal article" date="2010" name="Genome Biol.">
        <title>Genome sequence of the necrotrophic plant pathogen Pythium ultimum reveals original pathogenicity mechanisms and effector repertoire.</title>
        <authorList>
            <person name="Levesque C.A."/>
            <person name="Brouwer H."/>
            <person name="Cano L."/>
            <person name="Hamilton J.P."/>
            <person name="Holt C."/>
            <person name="Huitema E."/>
            <person name="Raffaele S."/>
            <person name="Robideau G.P."/>
            <person name="Thines M."/>
            <person name="Win J."/>
            <person name="Zerillo M.M."/>
            <person name="Beakes G.W."/>
            <person name="Boore J.L."/>
            <person name="Busam D."/>
            <person name="Dumas B."/>
            <person name="Ferriera S."/>
            <person name="Fuerstenberg S.I."/>
            <person name="Gachon C.M."/>
            <person name="Gaulin E."/>
            <person name="Govers F."/>
            <person name="Grenville-Briggs L."/>
            <person name="Horner N."/>
            <person name="Hostetler J."/>
            <person name="Jiang R.H."/>
            <person name="Johnson J."/>
            <person name="Krajaejun T."/>
            <person name="Lin H."/>
            <person name="Meijer H.J."/>
            <person name="Moore B."/>
            <person name="Morris P."/>
            <person name="Phuntmart V."/>
            <person name="Puiu D."/>
            <person name="Shetty J."/>
            <person name="Stajich J.E."/>
            <person name="Tripathy S."/>
            <person name="Wawra S."/>
            <person name="van West P."/>
            <person name="Whitty B.R."/>
            <person name="Coutinho P.M."/>
            <person name="Henrissat B."/>
            <person name="Martin F."/>
            <person name="Thomas P.D."/>
            <person name="Tyler B.M."/>
            <person name="De Vries R.P."/>
            <person name="Kamoun S."/>
            <person name="Yandell M."/>
            <person name="Tisserat N."/>
            <person name="Buell C.R."/>
        </authorList>
    </citation>
    <scope>NUCLEOTIDE SEQUENCE</scope>
    <source>
        <strain evidence="4">DAOM:BR144</strain>
    </source>
</reference>
<comment type="similarity">
    <text evidence="1">Belongs to the STXBP/unc-18/SEC1 family.</text>
</comment>
<feature type="region of interest" description="Disordered" evidence="2">
    <location>
        <begin position="237"/>
        <end position="256"/>
    </location>
</feature>
<evidence type="ECO:0000256" key="1">
    <source>
        <dbReference type="ARBA" id="ARBA00009884"/>
    </source>
</evidence>
<reference evidence="3" key="3">
    <citation type="submission" date="2015-02" db="UniProtKB">
        <authorList>
            <consortium name="EnsemblProtists"/>
        </authorList>
    </citation>
    <scope>IDENTIFICATION</scope>
    <source>
        <strain evidence="3">DAOM BR144</strain>
    </source>
</reference>
<evidence type="ECO:0000256" key="2">
    <source>
        <dbReference type="SAM" id="MobiDB-lite"/>
    </source>
</evidence>
<dbReference type="FunCoup" id="K3X8G1">
    <property type="interactions" value="287"/>
</dbReference>
<dbReference type="InterPro" id="IPR043154">
    <property type="entry name" value="Sec-1-like_dom1"/>
</dbReference>
<feature type="region of interest" description="Disordered" evidence="2">
    <location>
        <begin position="582"/>
        <end position="610"/>
    </location>
</feature>
<reference evidence="4" key="2">
    <citation type="submission" date="2010-04" db="EMBL/GenBank/DDBJ databases">
        <authorList>
            <person name="Buell R."/>
            <person name="Hamilton J."/>
            <person name="Hostetler J."/>
        </authorList>
    </citation>
    <scope>NUCLEOTIDE SEQUENCE [LARGE SCALE GENOMIC DNA]</scope>
    <source>
        <strain evidence="4">DAOM:BR144</strain>
    </source>
</reference>
<dbReference type="InParanoid" id="K3X8G1"/>
<dbReference type="Proteomes" id="UP000019132">
    <property type="component" value="Unassembled WGS sequence"/>
</dbReference>
<dbReference type="HOGENOM" id="CLU_016678_2_0_1"/>
<evidence type="ECO:0000313" key="3">
    <source>
        <dbReference type="EnsemblProtists" id="PYU1_T013510"/>
    </source>
</evidence>
<dbReference type="AlphaFoldDB" id="K3X8G1"/>
<dbReference type="EnsemblProtists" id="PYU1_T013510">
    <property type="protein sequence ID" value="PYU1_T013510"/>
    <property type="gene ID" value="PYU1_G013481"/>
</dbReference>
<dbReference type="Gene3D" id="1.25.40.850">
    <property type="match status" value="1"/>
</dbReference>
<protein>
    <submittedName>
        <fullName evidence="3">Uncharacterized protein</fullName>
    </submittedName>
</protein>
<dbReference type="Pfam" id="PF00995">
    <property type="entry name" value="Sec1"/>
    <property type="match status" value="1"/>
</dbReference>
<dbReference type="Gene3D" id="3.90.830.10">
    <property type="entry name" value="Syntaxin Binding Protein 1, Chain A, domain 2"/>
    <property type="match status" value="1"/>
</dbReference>
<dbReference type="GO" id="GO:0016192">
    <property type="term" value="P:vesicle-mediated transport"/>
    <property type="evidence" value="ECO:0007669"/>
    <property type="project" value="InterPro"/>
</dbReference>
<feature type="compositionally biased region" description="Polar residues" evidence="2">
    <location>
        <begin position="237"/>
        <end position="250"/>
    </location>
</feature>
<dbReference type="eggNOG" id="KOG1302">
    <property type="taxonomic scope" value="Eukaryota"/>
</dbReference>
<dbReference type="InterPro" id="IPR043127">
    <property type="entry name" value="Sec-1-like_dom3a"/>
</dbReference>
<evidence type="ECO:0000313" key="4">
    <source>
        <dbReference type="Proteomes" id="UP000019132"/>
    </source>
</evidence>
<dbReference type="STRING" id="431595.K3X8G1"/>
<accession>K3X8G1</accession>
<dbReference type="SUPFAM" id="SSF56815">
    <property type="entry name" value="Sec1/munc18-like (SM) proteins"/>
    <property type="match status" value="1"/>
</dbReference>
<dbReference type="OMA" id="HLMEMNA"/>
<dbReference type="InterPro" id="IPR027482">
    <property type="entry name" value="Sec1-like_dom2"/>
</dbReference>
<organism evidence="3 4">
    <name type="scientific">Globisporangium ultimum (strain ATCC 200006 / CBS 805.95 / DAOM BR144)</name>
    <name type="common">Pythium ultimum</name>
    <dbReference type="NCBI Taxonomy" id="431595"/>
    <lineage>
        <taxon>Eukaryota</taxon>
        <taxon>Sar</taxon>
        <taxon>Stramenopiles</taxon>
        <taxon>Oomycota</taxon>
        <taxon>Peronosporomycetes</taxon>
        <taxon>Pythiales</taxon>
        <taxon>Pythiaceae</taxon>
        <taxon>Globisporangium</taxon>
    </lineage>
</organism>
<sequence length="664" mass="74732">MATTATSTSSAPSHSTLPRLDKGALPLQRLRDQYERALLEVLGDVDADEVTLVFSSRIATLLTHVLVNGLDVLKQHRDGGFIECVEITDEIDKVHCHTVVYLSSPSVDEIRGVAMHAGMLQSQHDGKNPRALFLYVTGKWTSLCDDVLAQYNLQDDFQTIGCFPMGFVPLDTDLLTLGRERCLCECTIAGDKSVLLDVALALNQLQDLYGKFDHIKYKGELAMLVLNHMVELSQGATHTDTDPDLSQSAAHNRRHHRHRNPMNTLVILDRRVDYASALCTPLTYEALVDEILHIHDGFISLSPMLLTSDPNASDVQMLFALNSNDAIFQQIRSMHIHAIPRFLHQEANTIKSSFTRFQNESASATAAEVHEFVKGVPQMKQSQQNLEHHINLLEYLELTTTSRAFRDQWTLERAIMDCDAADSDNTLEDIQERIFRHESLPRVLRLLCLYCAVHDGLKRHELERMKLHLVRTYGHELVFSFDNLERLGLLYERHVAQGESRGSNLNGSDRSSSLFHVVANALGVIDLNINVENPRNTAFVTSGYAPISCRLVEEVLRCESWRAIDSVMSTLHGPRAEINRIDGKESITRHKSNSNDNEAPVSPTSSTKTSSSKKKHVMVACFVGGVTYLEIAALRWLAQFCTLRFFFLFDLHIHTKSWSPQRVS</sequence>
<dbReference type="VEuPathDB" id="FungiDB:PYU1_G013481"/>
<dbReference type="InterPro" id="IPR001619">
    <property type="entry name" value="Sec1-like"/>
</dbReference>
<dbReference type="EMBL" id="GL376593">
    <property type="status" value="NOT_ANNOTATED_CDS"/>
    <property type="molecule type" value="Genomic_DNA"/>
</dbReference>